<dbReference type="EnsemblPlants" id="AET6Gv20007400.5">
    <property type="protein sequence ID" value="AET6Gv20007400.5"/>
    <property type="gene ID" value="AET6Gv20007400"/>
</dbReference>
<reference evidence="2" key="4">
    <citation type="submission" date="2019-03" db="UniProtKB">
        <authorList>
            <consortium name="EnsemblPlants"/>
        </authorList>
    </citation>
    <scope>IDENTIFICATION</scope>
</reference>
<dbReference type="PANTHER" id="PTHR34284">
    <property type="entry name" value="FG-GAP REPEAT-CONTAINING PROTEIN"/>
    <property type="match status" value="1"/>
</dbReference>
<keyword evidence="3" id="KW-1185">Reference proteome</keyword>
<feature type="compositionally biased region" description="Basic and acidic residues" evidence="1">
    <location>
        <begin position="1"/>
        <end position="19"/>
    </location>
</feature>
<proteinExistence type="predicted"/>
<accession>A0A453MNN9</accession>
<dbReference type="Gramene" id="AET6Gv20007400.5">
    <property type="protein sequence ID" value="AET6Gv20007400.5"/>
    <property type="gene ID" value="AET6Gv20007400"/>
</dbReference>
<dbReference type="AlphaFoldDB" id="A0A453MNN9"/>
<evidence type="ECO:0000313" key="2">
    <source>
        <dbReference type="EnsemblPlants" id="AET6Gv20007400.5"/>
    </source>
</evidence>
<reference evidence="2" key="3">
    <citation type="journal article" date="2017" name="Nature">
        <title>Genome sequence of the progenitor of the wheat D genome Aegilops tauschii.</title>
        <authorList>
            <person name="Luo M.C."/>
            <person name="Gu Y.Q."/>
            <person name="Puiu D."/>
            <person name="Wang H."/>
            <person name="Twardziok S.O."/>
            <person name="Deal K.R."/>
            <person name="Huo N."/>
            <person name="Zhu T."/>
            <person name="Wang L."/>
            <person name="Wang Y."/>
            <person name="McGuire P.E."/>
            <person name="Liu S."/>
            <person name="Long H."/>
            <person name="Ramasamy R.K."/>
            <person name="Rodriguez J.C."/>
            <person name="Van S.L."/>
            <person name="Yuan L."/>
            <person name="Wang Z."/>
            <person name="Xia Z."/>
            <person name="Xiao L."/>
            <person name="Anderson O.D."/>
            <person name="Ouyang S."/>
            <person name="Liang Y."/>
            <person name="Zimin A.V."/>
            <person name="Pertea G."/>
            <person name="Qi P."/>
            <person name="Bennetzen J.L."/>
            <person name="Dai X."/>
            <person name="Dawson M.W."/>
            <person name="Muller H.G."/>
            <person name="Kugler K."/>
            <person name="Rivarola-Duarte L."/>
            <person name="Spannagl M."/>
            <person name="Mayer K.F.X."/>
            <person name="Lu F.H."/>
            <person name="Bevan M.W."/>
            <person name="Leroy P."/>
            <person name="Li P."/>
            <person name="You F.M."/>
            <person name="Sun Q."/>
            <person name="Liu Z."/>
            <person name="Lyons E."/>
            <person name="Wicker T."/>
            <person name="Salzberg S.L."/>
            <person name="Devos K.M."/>
            <person name="Dvorak J."/>
        </authorList>
    </citation>
    <scope>NUCLEOTIDE SEQUENCE [LARGE SCALE GENOMIC DNA]</scope>
    <source>
        <strain evidence="2">cv. AL8/78</strain>
    </source>
</reference>
<protein>
    <submittedName>
        <fullName evidence="2">Uncharacterized protein</fullName>
    </submittedName>
</protein>
<dbReference type="Proteomes" id="UP000015105">
    <property type="component" value="Chromosome 6D"/>
</dbReference>
<reference evidence="3" key="1">
    <citation type="journal article" date="2014" name="Science">
        <title>Ancient hybridizations among the ancestral genomes of bread wheat.</title>
        <authorList>
            <consortium name="International Wheat Genome Sequencing Consortium,"/>
            <person name="Marcussen T."/>
            <person name="Sandve S.R."/>
            <person name="Heier L."/>
            <person name="Spannagl M."/>
            <person name="Pfeifer M."/>
            <person name="Jakobsen K.S."/>
            <person name="Wulff B.B."/>
            <person name="Steuernagel B."/>
            <person name="Mayer K.F."/>
            <person name="Olsen O.A."/>
        </authorList>
    </citation>
    <scope>NUCLEOTIDE SEQUENCE [LARGE SCALE GENOMIC DNA]</scope>
    <source>
        <strain evidence="3">cv. AL8/78</strain>
    </source>
</reference>
<dbReference type="PANTHER" id="PTHR34284:SF1">
    <property type="entry name" value="FG-GAP REPEAT-CONTAINING PROTEIN"/>
    <property type="match status" value="1"/>
</dbReference>
<evidence type="ECO:0000313" key="3">
    <source>
        <dbReference type="Proteomes" id="UP000015105"/>
    </source>
</evidence>
<reference evidence="3" key="2">
    <citation type="journal article" date="2017" name="Nat. Plants">
        <title>The Aegilops tauschii genome reveals multiple impacts of transposons.</title>
        <authorList>
            <person name="Zhao G."/>
            <person name="Zou C."/>
            <person name="Li K."/>
            <person name="Wang K."/>
            <person name="Li T."/>
            <person name="Gao L."/>
            <person name="Zhang X."/>
            <person name="Wang H."/>
            <person name="Yang Z."/>
            <person name="Liu X."/>
            <person name="Jiang W."/>
            <person name="Mao L."/>
            <person name="Kong X."/>
            <person name="Jiao Y."/>
            <person name="Jia J."/>
        </authorList>
    </citation>
    <scope>NUCLEOTIDE SEQUENCE [LARGE SCALE GENOMIC DNA]</scope>
    <source>
        <strain evidence="3">cv. AL8/78</strain>
    </source>
</reference>
<organism evidence="2 3">
    <name type="scientific">Aegilops tauschii subsp. strangulata</name>
    <name type="common">Goatgrass</name>
    <dbReference type="NCBI Taxonomy" id="200361"/>
    <lineage>
        <taxon>Eukaryota</taxon>
        <taxon>Viridiplantae</taxon>
        <taxon>Streptophyta</taxon>
        <taxon>Embryophyta</taxon>
        <taxon>Tracheophyta</taxon>
        <taxon>Spermatophyta</taxon>
        <taxon>Magnoliopsida</taxon>
        <taxon>Liliopsida</taxon>
        <taxon>Poales</taxon>
        <taxon>Poaceae</taxon>
        <taxon>BOP clade</taxon>
        <taxon>Pooideae</taxon>
        <taxon>Triticodae</taxon>
        <taxon>Triticeae</taxon>
        <taxon>Triticinae</taxon>
        <taxon>Aegilops</taxon>
    </lineage>
</organism>
<sequence>MTSEHGREEHRRSASEKQASEAGNVDVRHFALYAFSGRTGALRWSRKNENIQAQPTDASAMIPQHNYKLDVHALNSRHPGESMNAGNSENQFLASCLTIGIGERILSYNLHISGSIKGKN</sequence>
<feature type="region of interest" description="Disordered" evidence="1">
    <location>
        <begin position="1"/>
        <end position="22"/>
    </location>
</feature>
<evidence type="ECO:0000256" key="1">
    <source>
        <dbReference type="SAM" id="MobiDB-lite"/>
    </source>
</evidence>
<name>A0A453MNN9_AEGTS</name>
<reference evidence="2" key="5">
    <citation type="journal article" date="2021" name="G3 (Bethesda)">
        <title>Aegilops tauschii genome assembly Aet v5.0 features greater sequence contiguity and improved annotation.</title>
        <authorList>
            <person name="Wang L."/>
            <person name="Zhu T."/>
            <person name="Rodriguez J.C."/>
            <person name="Deal K.R."/>
            <person name="Dubcovsky J."/>
            <person name="McGuire P.E."/>
            <person name="Lux T."/>
            <person name="Spannagl M."/>
            <person name="Mayer K.F.X."/>
            <person name="Baldrich P."/>
            <person name="Meyers B.C."/>
            <person name="Huo N."/>
            <person name="Gu Y.Q."/>
            <person name="Zhou H."/>
            <person name="Devos K.M."/>
            <person name="Bennetzen J.L."/>
            <person name="Unver T."/>
            <person name="Budak H."/>
            <person name="Gulick P.J."/>
            <person name="Galiba G."/>
            <person name="Kalapos B."/>
            <person name="Nelson D.R."/>
            <person name="Li P."/>
            <person name="You F.M."/>
            <person name="Luo M.C."/>
            <person name="Dvorak J."/>
        </authorList>
    </citation>
    <scope>NUCLEOTIDE SEQUENCE [LARGE SCALE GENOMIC DNA]</scope>
    <source>
        <strain evidence="2">cv. AL8/78</strain>
    </source>
</reference>